<dbReference type="Pfam" id="PF14473">
    <property type="entry name" value="RD3"/>
    <property type="match status" value="1"/>
</dbReference>
<evidence type="ECO:0000313" key="3">
    <source>
        <dbReference type="Proteomes" id="UP001347796"/>
    </source>
</evidence>
<organism evidence="2 3">
    <name type="scientific">Patella caerulea</name>
    <name type="common">Rayed Mediterranean limpet</name>
    <dbReference type="NCBI Taxonomy" id="87958"/>
    <lineage>
        <taxon>Eukaryota</taxon>
        <taxon>Metazoa</taxon>
        <taxon>Spiralia</taxon>
        <taxon>Lophotrochozoa</taxon>
        <taxon>Mollusca</taxon>
        <taxon>Gastropoda</taxon>
        <taxon>Patellogastropoda</taxon>
        <taxon>Patelloidea</taxon>
        <taxon>Patellidae</taxon>
        <taxon>Patella</taxon>
    </lineage>
</organism>
<dbReference type="Proteomes" id="UP001347796">
    <property type="component" value="Unassembled WGS sequence"/>
</dbReference>
<evidence type="ECO:0000256" key="1">
    <source>
        <dbReference type="SAM" id="MobiDB-lite"/>
    </source>
</evidence>
<gene>
    <name evidence="2" type="ORF">SNE40_021957</name>
</gene>
<dbReference type="AlphaFoldDB" id="A0AAN8G8X4"/>
<evidence type="ECO:0000313" key="2">
    <source>
        <dbReference type="EMBL" id="KAK6168055.1"/>
    </source>
</evidence>
<dbReference type="InterPro" id="IPR028092">
    <property type="entry name" value="RD3"/>
</dbReference>
<reference evidence="2 3" key="1">
    <citation type="submission" date="2024-01" db="EMBL/GenBank/DDBJ databases">
        <title>The genome of the rayed Mediterranean limpet Patella caerulea (Linnaeus, 1758).</title>
        <authorList>
            <person name="Anh-Thu Weber A."/>
            <person name="Halstead-Nussloch G."/>
        </authorList>
    </citation>
    <scope>NUCLEOTIDE SEQUENCE [LARGE SCALE GENOMIC DNA]</scope>
    <source>
        <strain evidence="2">AATW-2023a</strain>
        <tissue evidence="2">Whole specimen</tissue>
    </source>
</reference>
<dbReference type="PANTHER" id="PTHR28489">
    <property type="entry name" value="RENTINAL DEGENERATION 3-LIKE"/>
    <property type="match status" value="1"/>
</dbReference>
<name>A0AAN8G8X4_PATCE</name>
<proteinExistence type="predicted"/>
<dbReference type="PANTHER" id="PTHR28489:SF2">
    <property type="entry name" value="RENTINAL DEGENERATION 3-LIKE"/>
    <property type="match status" value="1"/>
</dbReference>
<accession>A0AAN8G8X4</accession>
<keyword evidence="3" id="KW-1185">Reference proteome</keyword>
<sequence>MALKSIWKRYWTSPDTYRPPEKDEHMVVSETLMSELDYHIKEMERLHREHDHEEEKQRTGVDYSWLVSEQPKGYEIPQLERLELEELCYKVSSTECGKIVSLFRDALLREPGVRDLTRIMRACIAQVVEQRPKEESLTEWLTRRSLTSLKIRQVSKVAPSAEMEDIEMQNPPRRENRAMSMPNFSVSL</sequence>
<feature type="region of interest" description="Disordered" evidence="1">
    <location>
        <begin position="162"/>
        <end position="188"/>
    </location>
</feature>
<dbReference type="EMBL" id="JAZGQO010000018">
    <property type="protein sequence ID" value="KAK6168055.1"/>
    <property type="molecule type" value="Genomic_DNA"/>
</dbReference>
<comment type="caution">
    <text evidence="2">The sequence shown here is derived from an EMBL/GenBank/DDBJ whole genome shotgun (WGS) entry which is preliminary data.</text>
</comment>
<protein>
    <submittedName>
        <fullName evidence="2">Uncharacterized protein</fullName>
    </submittedName>
</protein>